<evidence type="ECO:0000313" key="4">
    <source>
        <dbReference type="Proteomes" id="UP000706151"/>
    </source>
</evidence>
<evidence type="ECO:0000313" key="3">
    <source>
        <dbReference type="EMBL" id="MBK7954170.1"/>
    </source>
</evidence>
<name>A0A935TH97_9PROT</name>
<accession>A0A935TH97</accession>
<dbReference type="InterPro" id="IPR044862">
    <property type="entry name" value="Pro_4_hyd_alph_FE2OG_OXY"/>
</dbReference>
<dbReference type="EMBL" id="JADJOT010000008">
    <property type="protein sequence ID" value="MBK7954170.1"/>
    <property type="molecule type" value="Genomic_DNA"/>
</dbReference>
<comment type="caution">
    <text evidence="3">The sequence shown here is derived from an EMBL/GenBank/DDBJ whole genome shotgun (WGS) entry which is preliminary data.</text>
</comment>
<dbReference type="PANTHER" id="PTHR33099:SF7">
    <property type="entry name" value="MYND-TYPE DOMAIN-CONTAINING PROTEIN"/>
    <property type="match status" value="1"/>
</dbReference>
<protein>
    <submittedName>
        <fullName evidence="3">2OG-Fe(II) oxygenase</fullName>
    </submittedName>
</protein>
<dbReference type="Gene3D" id="2.60.120.620">
    <property type="entry name" value="q2cbj1_9rhob like domain"/>
    <property type="match status" value="1"/>
</dbReference>
<reference evidence="3 4" key="1">
    <citation type="submission" date="2020-10" db="EMBL/GenBank/DDBJ databases">
        <title>Connecting structure to function with the recovery of over 1000 high-quality activated sludge metagenome-assembled genomes encoding full-length rRNA genes using long-read sequencing.</title>
        <authorList>
            <person name="Singleton C.M."/>
            <person name="Petriglieri F."/>
            <person name="Kristensen J.M."/>
            <person name="Kirkegaard R.H."/>
            <person name="Michaelsen T.Y."/>
            <person name="Andersen M.H."/>
            <person name="Karst S.M."/>
            <person name="Dueholm M.S."/>
            <person name="Nielsen P.H."/>
            <person name="Albertsen M."/>
        </authorList>
    </citation>
    <scope>NUCLEOTIDE SEQUENCE [LARGE SCALE GENOMIC DNA]</scope>
    <source>
        <strain evidence="3">Fred_18-Q3-R57-64_BAT3C.720</strain>
    </source>
</reference>
<proteinExistence type="predicted"/>
<dbReference type="PANTHER" id="PTHR33099">
    <property type="entry name" value="FE2OG DIOXYGENASE DOMAIN-CONTAINING PROTEIN"/>
    <property type="match status" value="1"/>
</dbReference>
<gene>
    <name evidence="3" type="ORF">IPK02_09550</name>
</gene>
<dbReference type="Pfam" id="PF13640">
    <property type="entry name" value="2OG-FeII_Oxy_3"/>
    <property type="match status" value="1"/>
</dbReference>
<feature type="domain" description="Prolyl 4-hydroxylase alpha subunit Fe(2+) 2OG dioxygenase" evidence="2">
    <location>
        <begin position="120"/>
        <end position="205"/>
    </location>
</feature>
<organism evidence="3 4">
    <name type="scientific">Candidatus Accumulibacter affinis</name>
    <dbReference type="NCBI Taxonomy" id="2954384"/>
    <lineage>
        <taxon>Bacteria</taxon>
        <taxon>Pseudomonadati</taxon>
        <taxon>Pseudomonadota</taxon>
        <taxon>Betaproteobacteria</taxon>
        <taxon>Candidatus Accumulibacter</taxon>
    </lineage>
</organism>
<feature type="region of interest" description="Disordered" evidence="1">
    <location>
        <begin position="753"/>
        <end position="773"/>
    </location>
</feature>
<dbReference type="AlphaFoldDB" id="A0A935TH97"/>
<evidence type="ECO:0000259" key="2">
    <source>
        <dbReference type="Pfam" id="PF13640"/>
    </source>
</evidence>
<dbReference type="Proteomes" id="UP000706151">
    <property type="component" value="Unassembled WGS sequence"/>
</dbReference>
<evidence type="ECO:0000256" key="1">
    <source>
        <dbReference type="SAM" id="MobiDB-lite"/>
    </source>
</evidence>
<sequence>MRTLPQDLADLLKNVRRPGDFSTTGRAEIFAPRLEVDGVGLIALPLLPAQAGDLVAVAERAPYGRGSDTLIDTEVRRTWQIAADRVHLGGRHWEKNLAGIVARSKTGLGVDEPVSAELYKLLVYDSGSFFVSHRDTEKAPGMFATLVVVLPSIYSGGELCIRHRDREVCLDLSAPDPSEVAFAAFYTDCRHEVRPITAGCRLVLIYNLIRHGQGRPPEPPAYDAEVERVSDLLRRWAAESAAAERSSPGKLIYPLEHAYTPAEIGFRSLKGADAAVASLLVSAAGQANCDLHLAFLAITENGSAEYCGSWSRRRRHAEPDDDDYEVIEVIDRSRTLSGWQAPNGSRPSLAEISFADEELCPPGALDDEEPDEEHFFEATGNEGATFERSYRRAALVLWPQAGKLQVIAAAGQQVSLPYLAALTQSWVDLGEGQESPVWNEAQQLARLIIARREDWPAPGWLSSSPSGRVAALLSTLRQSEDTGNIDAVLAEVSAAGCYDAGDNEALAEAAMLLPAERAAELVTRIIARNAPLQVSACAELLQRMAARVLARSAAGASTELLEPAAQVLVAALPGDPATAIPTEGWRRPLPVTPGLVADLLAALCHLGARSLGEQAVDHLLNWPDTFPLDTILVPAACLLNEQGWPASDWAPTRRLRRHCLDHLARRIAEPLVAPVDFARESRVACGCAYCADLSAFLADPLRSVWVFKAAQKCRSHVEHSIRRDQCDVSQETERRNSPHALVCTKNQASFERRVAQRQKDLEDQERLRQPTGQ</sequence>